<dbReference type="PANTHER" id="PTHR30098:SF2">
    <property type="entry name" value="LEUCYL_PHENYLALANYL-TRNA--PROTEIN TRANSFERASE"/>
    <property type="match status" value="1"/>
</dbReference>
<comment type="subcellular location">
    <subcellularLocation>
        <location evidence="1 15">Cytoplasm</location>
    </subcellularLocation>
</comment>
<dbReference type="FunFam" id="3.30.70.3550:FF:000001">
    <property type="entry name" value="Leucyl/phenylalanyl-tRNA--protein transferase"/>
    <property type="match status" value="1"/>
</dbReference>
<evidence type="ECO:0000256" key="9">
    <source>
        <dbReference type="ARBA" id="ARBA00061535"/>
    </source>
</evidence>
<evidence type="ECO:0000256" key="15">
    <source>
        <dbReference type="HAMAP-Rule" id="MF_00688"/>
    </source>
</evidence>
<dbReference type="EC" id="2.3.2.6" evidence="10 15"/>
<dbReference type="HAMAP" id="MF_00688">
    <property type="entry name" value="Leu_Phe_trans"/>
    <property type="match status" value="1"/>
</dbReference>
<evidence type="ECO:0000256" key="4">
    <source>
        <dbReference type="ARBA" id="ARBA00023315"/>
    </source>
</evidence>
<dbReference type="InterPro" id="IPR042221">
    <property type="entry name" value="Leu/Phe-tRNA_Trfase_N"/>
</dbReference>
<accession>A0A917Z9I6</accession>
<evidence type="ECO:0000256" key="1">
    <source>
        <dbReference type="ARBA" id="ARBA00004496"/>
    </source>
</evidence>
<keyword evidence="4 15" id="KW-0012">Acyltransferase</keyword>
<dbReference type="FunFam" id="3.40.630.70:FF:000001">
    <property type="entry name" value="Leucyl/phenylalanyl-tRNA--protein transferase"/>
    <property type="match status" value="1"/>
</dbReference>
<evidence type="ECO:0000256" key="13">
    <source>
        <dbReference type="ARBA" id="ARBA00077165"/>
    </source>
</evidence>
<dbReference type="Proteomes" id="UP000599578">
    <property type="component" value="Unassembled WGS sequence"/>
</dbReference>
<dbReference type="Pfam" id="PF03588">
    <property type="entry name" value="Leu_Phe_trans"/>
    <property type="match status" value="1"/>
</dbReference>
<organism evidence="16 17">
    <name type="scientific">Marinobacterium nitratireducens</name>
    <dbReference type="NCBI Taxonomy" id="518897"/>
    <lineage>
        <taxon>Bacteria</taxon>
        <taxon>Pseudomonadati</taxon>
        <taxon>Pseudomonadota</taxon>
        <taxon>Gammaproteobacteria</taxon>
        <taxon>Oceanospirillales</taxon>
        <taxon>Oceanospirillaceae</taxon>
        <taxon>Marinobacterium</taxon>
    </lineage>
</organism>
<evidence type="ECO:0000256" key="14">
    <source>
        <dbReference type="ARBA" id="ARBA00083640"/>
    </source>
</evidence>
<gene>
    <name evidence="15 16" type="primary">aat</name>
    <name evidence="16" type="ORF">GCM10011348_05230</name>
</gene>
<dbReference type="RefSeq" id="WP_188857965.1">
    <property type="nucleotide sequence ID" value="NZ_BMLT01000001.1"/>
</dbReference>
<evidence type="ECO:0000313" key="17">
    <source>
        <dbReference type="Proteomes" id="UP000599578"/>
    </source>
</evidence>
<evidence type="ECO:0000256" key="5">
    <source>
        <dbReference type="ARBA" id="ARBA00050607"/>
    </source>
</evidence>
<comment type="similarity">
    <text evidence="9 15">Belongs to the L/F-transferase family.</text>
</comment>
<keyword evidence="2 15" id="KW-0963">Cytoplasm</keyword>
<protein>
    <recommendedName>
        <fullName evidence="11 15">Leucyl/phenylalanyl-tRNA--protein transferase</fullName>
        <ecNumber evidence="10 15">2.3.2.6</ecNumber>
    </recommendedName>
    <alternativeName>
        <fullName evidence="12 15">L/F-transferase</fullName>
    </alternativeName>
    <alternativeName>
        <fullName evidence="13 15">Leucyltransferase</fullName>
    </alternativeName>
    <alternativeName>
        <fullName evidence="14 15">Phenyalanyltransferase</fullName>
    </alternativeName>
</protein>
<evidence type="ECO:0000256" key="11">
    <source>
        <dbReference type="ARBA" id="ARBA00074372"/>
    </source>
</evidence>
<evidence type="ECO:0000256" key="12">
    <source>
        <dbReference type="ARBA" id="ARBA00077136"/>
    </source>
</evidence>
<evidence type="ECO:0000256" key="7">
    <source>
        <dbReference type="ARBA" id="ARBA00051538"/>
    </source>
</evidence>
<dbReference type="InterPro" id="IPR004616">
    <property type="entry name" value="Leu/Phe-tRNA_Trfase"/>
</dbReference>
<dbReference type="AlphaFoldDB" id="A0A917Z9I6"/>
<dbReference type="GO" id="GO:0005737">
    <property type="term" value="C:cytoplasm"/>
    <property type="evidence" value="ECO:0007669"/>
    <property type="project" value="UniProtKB-SubCell"/>
</dbReference>
<dbReference type="InterPro" id="IPR042203">
    <property type="entry name" value="Leu/Phe-tRNA_Trfase_C"/>
</dbReference>
<dbReference type="NCBIfam" id="TIGR00667">
    <property type="entry name" value="aat"/>
    <property type="match status" value="1"/>
</dbReference>
<comment type="caution">
    <text evidence="16">The sequence shown here is derived from an EMBL/GenBank/DDBJ whole genome shotgun (WGS) entry which is preliminary data.</text>
</comment>
<dbReference type="GO" id="GO:0030163">
    <property type="term" value="P:protein catabolic process"/>
    <property type="evidence" value="ECO:0007669"/>
    <property type="project" value="UniProtKB-UniRule"/>
</dbReference>
<dbReference type="Gene3D" id="3.40.630.70">
    <property type="entry name" value="Leucyl/phenylalanyl-tRNA-protein transferase, C-terminal domain"/>
    <property type="match status" value="1"/>
</dbReference>
<dbReference type="PANTHER" id="PTHR30098">
    <property type="entry name" value="LEUCYL/PHENYLALANYL-TRNA--PROTEIN TRANSFERASE"/>
    <property type="match status" value="1"/>
</dbReference>
<evidence type="ECO:0000256" key="2">
    <source>
        <dbReference type="ARBA" id="ARBA00022490"/>
    </source>
</evidence>
<dbReference type="InterPro" id="IPR016181">
    <property type="entry name" value="Acyl_CoA_acyltransferase"/>
</dbReference>
<comment type="catalytic activity">
    <reaction evidence="5 15">
        <text>L-phenylalanyl-tRNA(Phe) + an N-terminal L-alpha-aminoacyl-[protein] = an N-terminal L-phenylalanyl-L-alpha-aminoacyl-[protein] + tRNA(Phe)</text>
        <dbReference type="Rhea" id="RHEA:43632"/>
        <dbReference type="Rhea" id="RHEA-COMP:9668"/>
        <dbReference type="Rhea" id="RHEA-COMP:9699"/>
        <dbReference type="Rhea" id="RHEA-COMP:10636"/>
        <dbReference type="Rhea" id="RHEA-COMP:10637"/>
        <dbReference type="ChEBI" id="CHEBI:78442"/>
        <dbReference type="ChEBI" id="CHEBI:78531"/>
        <dbReference type="ChEBI" id="CHEBI:78597"/>
        <dbReference type="ChEBI" id="CHEBI:83561"/>
        <dbReference type="EC" id="2.3.2.6"/>
    </reaction>
</comment>
<dbReference type="Gene3D" id="3.30.70.3550">
    <property type="entry name" value="Leucyl/phenylalanyl-tRNA-protein transferase, N-terminal domain"/>
    <property type="match status" value="1"/>
</dbReference>
<keyword evidence="17" id="KW-1185">Reference proteome</keyword>
<comment type="function">
    <text evidence="8 15">Functions in the N-end rule pathway of protein degradation where it conjugates Leu, Phe and, less efficiently, Met from aminoacyl-tRNAs to the N-termini of proteins containing an N-terminal arginine or lysine.</text>
</comment>
<dbReference type="GO" id="GO:0008914">
    <property type="term" value="F:leucyl-tRNA--protein transferase activity"/>
    <property type="evidence" value="ECO:0007669"/>
    <property type="project" value="UniProtKB-UniRule"/>
</dbReference>
<dbReference type="EMBL" id="BMLT01000001">
    <property type="protein sequence ID" value="GGO76908.1"/>
    <property type="molecule type" value="Genomic_DNA"/>
</dbReference>
<sequence>MISWLSRDTLRFPPPQTALQEPNGLLAAGGDLSPQRLLQAYRHGIFPWYNPGEPILWWTPNPRCVLYTERLHISRSLRKRLKRNDYQVTIDQDFNAVMDACAAPRDNSAGTWISHEMQLAYAQLHRLGHAHSVEVWRDSRLIGGLYGVAIGQMFYGESMFSRETDGSKIAFAWLVEQLKNWGYPLVDCQVHNPHLVTLGAETIPRSQFLHELDKLVGVACSPSWNFDIDVSAFGGKTP</sequence>
<evidence type="ECO:0000256" key="6">
    <source>
        <dbReference type="ARBA" id="ARBA00050652"/>
    </source>
</evidence>
<proteinExistence type="inferred from homology"/>
<evidence type="ECO:0000313" key="16">
    <source>
        <dbReference type="EMBL" id="GGO76908.1"/>
    </source>
</evidence>
<name>A0A917Z9I6_9GAMM</name>
<comment type="catalytic activity">
    <reaction evidence="6 15">
        <text>N-terminal L-arginyl-[protein] + L-leucyl-tRNA(Leu) = N-terminal L-leucyl-L-arginyl-[protein] + tRNA(Leu) + H(+)</text>
        <dbReference type="Rhea" id="RHEA:50416"/>
        <dbReference type="Rhea" id="RHEA-COMP:9613"/>
        <dbReference type="Rhea" id="RHEA-COMP:9622"/>
        <dbReference type="Rhea" id="RHEA-COMP:12672"/>
        <dbReference type="Rhea" id="RHEA-COMP:12673"/>
        <dbReference type="ChEBI" id="CHEBI:15378"/>
        <dbReference type="ChEBI" id="CHEBI:64719"/>
        <dbReference type="ChEBI" id="CHEBI:78442"/>
        <dbReference type="ChEBI" id="CHEBI:78494"/>
        <dbReference type="ChEBI" id="CHEBI:133044"/>
        <dbReference type="EC" id="2.3.2.6"/>
    </reaction>
</comment>
<reference evidence="16 17" key="1">
    <citation type="journal article" date="2014" name="Int. J. Syst. Evol. Microbiol.">
        <title>Complete genome sequence of Corynebacterium casei LMG S-19264T (=DSM 44701T), isolated from a smear-ripened cheese.</title>
        <authorList>
            <consortium name="US DOE Joint Genome Institute (JGI-PGF)"/>
            <person name="Walter F."/>
            <person name="Albersmeier A."/>
            <person name="Kalinowski J."/>
            <person name="Ruckert C."/>
        </authorList>
    </citation>
    <scope>NUCLEOTIDE SEQUENCE [LARGE SCALE GENOMIC DNA]</scope>
    <source>
        <strain evidence="16 17">CGMCC 1.7286</strain>
    </source>
</reference>
<evidence type="ECO:0000256" key="10">
    <source>
        <dbReference type="ARBA" id="ARBA00066767"/>
    </source>
</evidence>
<evidence type="ECO:0000256" key="3">
    <source>
        <dbReference type="ARBA" id="ARBA00022679"/>
    </source>
</evidence>
<keyword evidence="3 15" id="KW-0808">Transferase</keyword>
<dbReference type="SUPFAM" id="SSF55729">
    <property type="entry name" value="Acyl-CoA N-acyltransferases (Nat)"/>
    <property type="match status" value="1"/>
</dbReference>
<evidence type="ECO:0000256" key="8">
    <source>
        <dbReference type="ARBA" id="ARBA00054043"/>
    </source>
</evidence>
<comment type="catalytic activity">
    <reaction evidence="7 15">
        <text>N-terminal L-lysyl-[protein] + L-leucyl-tRNA(Leu) = N-terminal L-leucyl-L-lysyl-[protein] + tRNA(Leu) + H(+)</text>
        <dbReference type="Rhea" id="RHEA:12340"/>
        <dbReference type="Rhea" id="RHEA-COMP:9613"/>
        <dbReference type="Rhea" id="RHEA-COMP:9622"/>
        <dbReference type="Rhea" id="RHEA-COMP:12670"/>
        <dbReference type="Rhea" id="RHEA-COMP:12671"/>
        <dbReference type="ChEBI" id="CHEBI:15378"/>
        <dbReference type="ChEBI" id="CHEBI:65249"/>
        <dbReference type="ChEBI" id="CHEBI:78442"/>
        <dbReference type="ChEBI" id="CHEBI:78494"/>
        <dbReference type="ChEBI" id="CHEBI:133043"/>
        <dbReference type="EC" id="2.3.2.6"/>
    </reaction>
</comment>